<proteinExistence type="predicted"/>
<dbReference type="Proteomes" id="UP000244005">
    <property type="component" value="Unassembled WGS sequence"/>
</dbReference>
<accession>A0A2R6XT75</accession>
<reference evidence="3" key="1">
    <citation type="journal article" date="2017" name="Cell">
        <title>Insights into land plant evolution garnered from the Marchantia polymorpha genome.</title>
        <authorList>
            <person name="Bowman J.L."/>
            <person name="Kohchi T."/>
            <person name="Yamato K.T."/>
            <person name="Jenkins J."/>
            <person name="Shu S."/>
            <person name="Ishizaki K."/>
            <person name="Yamaoka S."/>
            <person name="Nishihama R."/>
            <person name="Nakamura Y."/>
            <person name="Berger F."/>
            <person name="Adam C."/>
            <person name="Aki S.S."/>
            <person name="Althoff F."/>
            <person name="Araki T."/>
            <person name="Arteaga-Vazquez M.A."/>
            <person name="Balasubrmanian S."/>
            <person name="Barry K."/>
            <person name="Bauer D."/>
            <person name="Boehm C.R."/>
            <person name="Briginshaw L."/>
            <person name="Caballero-Perez J."/>
            <person name="Catarino B."/>
            <person name="Chen F."/>
            <person name="Chiyoda S."/>
            <person name="Chovatia M."/>
            <person name="Davies K.M."/>
            <person name="Delmans M."/>
            <person name="Demura T."/>
            <person name="Dierschke T."/>
            <person name="Dolan L."/>
            <person name="Dorantes-Acosta A.E."/>
            <person name="Eklund D.M."/>
            <person name="Florent S.N."/>
            <person name="Flores-Sandoval E."/>
            <person name="Fujiyama A."/>
            <person name="Fukuzawa H."/>
            <person name="Galik B."/>
            <person name="Grimanelli D."/>
            <person name="Grimwood J."/>
            <person name="Grossniklaus U."/>
            <person name="Hamada T."/>
            <person name="Haseloff J."/>
            <person name="Hetherington A.J."/>
            <person name="Higo A."/>
            <person name="Hirakawa Y."/>
            <person name="Hundley H.N."/>
            <person name="Ikeda Y."/>
            <person name="Inoue K."/>
            <person name="Inoue S.I."/>
            <person name="Ishida S."/>
            <person name="Jia Q."/>
            <person name="Kakita M."/>
            <person name="Kanazawa T."/>
            <person name="Kawai Y."/>
            <person name="Kawashima T."/>
            <person name="Kennedy M."/>
            <person name="Kinose K."/>
            <person name="Kinoshita T."/>
            <person name="Kohara Y."/>
            <person name="Koide E."/>
            <person name="Komatsu K."/>
            <person name="Kopischke S."/>
            <person name="Kubo M."/>
            <person name="Kyozuka J."/>
            <person name="Lagercrantz U."/>
            <person name="Lin S.S."/>
            <person name="Lindquist E."/>
            <person name="Lipzen A.M."/>
            <person name="Lu C.W."/>
            <person name="De Luna E."/>
            <person name="Martienssen R.A."/>
            <person name="Minamino N."/>
            <person name="Mizutani M."/>
            <person name="Mizutani M."/>
            <person name="Mochizuki N."/>
            <person name="Monte I."/>
            <person name="Mosher R."/>
            <person name="Nagasaki H."/>
            <person name="Nakagami H."/>
            <person name="Naramoto S."/>
            <person name="Nishitani K."/>
            <person name="Ohtani M."/>
            <person name="Okamoto T."/>
            <person name="Okumura M."/>
            <person name="Phillips J."/>
            <person name="Pollak B."/>
            <person name="Reinders A."/>
            <person name="Rovekamp M."/>
            <person name="Sano R."/>
            <person name="Sawa S."/>
            <person name="Schmid M.W."/>
            <person name="Shirakawa M."/>
            <person name="Solano R."/>
            <person name="Spunde A."/>
            <person name="Suetsugu N."/>
            <person name="Sugano S."/>
            <person name="Sugiyama A."/>
            <person name="Sun R."/>
            <person name="Suzuki Y."/>
            <person name="Takenaka M."/>
            <person name="Takezawa D."/>
            <person name="Tomogane H."/>
            <person name="Tsuzuki M."/>
            <person name="Ueda T."/>
            <person name="Umeda M."/>
            <person name="Ward J.M."/>
            <person name="Watanabe Y."/>
            <person name="Yazaki K."/>
            <person name="Yokoyama R."/>
            <person name="Yoshitake Y."/>
            <person name="Yotsui I."/>
            <person name="Zachgo S."/>
            <person name="Schmutz J."/>
        </authorList>
    </citation>
    <scope>NUCLEOTIDE SEQUENCE [LARGE SCALE GENOMIC DNA]</scope>
    <source>
        <strain evidence="3">Tak-1</strain>
    </source>
</reference>
<feature type="compositionally biased region" description="Basic and acidic residues" evidence="1">
    <location>
        <begin position="74"/>
        <end position="83"/>
    </location>
</feature>
<dbReference type="AlphaFoldDB" id="A0A2R6XT75"/>
<feature type="region of interest" description="Disordered" evidence="1">
    <location>
        <begin position="58"/>
        <end position="125"/>
    </location>
</feature>
<protein>
    <submittedName>
        <fullName evidence="2">Uncharacterized protein</fullName>
    </submittedName>
</protein>
<keyword evidence="3" id="KW-1185">Reference proteome</keyword>
<evidence type="ECO:0000313" key="3">
    <source>
        <dbReference type="Proteomes" id="UP000244005"/>
    </source>
</evidence>
<evidence type="ECO:0000313" key="2">
    <source>
        <dbReference type="EMBL" id="PTQ49299.1"/>
    </source>
</evidence>
<gene>
    <name evidence="2" type="ORF">MARPO_0003s0178</name>
</gene>
<organism evidence="2 3">
    <name type="scientific">Marchantia polymorpha</name>
    <name type="common">Common liverwort</name>
    <name type="synonym">Marchantia aquatica</name>
    <dbReference type="NCBI Taxonomy" id="3197"/>
    <lineage>
        <taxon>Eukaryota</taxon>
        <taxon>Viridiplantae</taxon>
        <taxon>Streptophyta</taxon>
        <taxon>Embryophyta</taxon>
        <taxon>Marchantiophyta</taxon>
        <taxon>Marchantiopsida</taxon>
        <taxon>Marchantiidae</taxon>
        <taxon>Marchantiales</taxon>
        <taxon>Marchantiaceae</taxon>
        <taxon>Marchantia</taxon>
    </lineage>
</organism>
<sequence length="125" mass="14266">MCQGHGATLRRDLKMRSLLMRWWVWAGRNEYYNGRGIFATKPSLALPRVVRIAWLGPPHGRLRSAESPIQIDTSTDRQTDKAKSTTTARVLSARSKRKNDRQKERRSSALDRFYPCPSSAPRAPS</sequence>
<evidence type="ECO:0000256" key="1">
    <source>
        <dbReference type="SAM" id="MobiDB-lite"/>
    </source>
</evidence>
<dbReference type="EMBL" id="KZ772675">
    <property type="protein sequence ID" value="PTQ49299.1"/>
    <property type="molecule type" value="Genomic_DNA"/>
</dbReference>
<name>A0A2R6XT75_MARPO</name>